<protein>
    <submittedName>
        <fullName evidence="1">Uncharacterized protein</fullName>
    </submittedName>
</protein>
<reference evidence="1" key="2">
    <citation type="submission" date="2022-04" db="EMBL/GenBank/DDBJ databases">
        <authorList>
            <person name="Fokt H."/>
            <person name="Baines J."/>
        </authorList>
    </citation>
    <scope>NUCLEOTIDE SEQUENCE</scope>
    <source>
        <strain evidence="1">KH365_2</strain>
    </source>
</reference>
<dbReference type="AlphaFoldDB" id="A0A9X2NUM2"/>
<organism evidence="1 2">
    <name type="scientific">Bacteroides muris</name>
    <name type="common">ex Fokt et al. 2023</name>
    <dbReference type="NCBI Taxonomy" id="2937417"/>
    <lineage>
        <taxon>Bacteria</taxon>
        <taxon>Pseudomonadati</taxon>
        <taxon>Bacteroidota</taxon>
        <taxon>Bacteroidia</taxon>
        <taxon>Bacteroidales</taxon>
        <taxon>Bacteroidaceae</taxon>
        <taxon>Bacteroides</taxon>
    </lineage>
</organism>
<accession>A0A9X2NUM2</accession>
<sequence length="68" mass="7606">MEQKESKKTVEKCNRKNQEEELLDINELMDVQGGTDTEPVKNCGLGCYLSGINNTGQKETTSEDNDKP</sequence>
<keyword evidence="2" id="KW-1185">Reference proteome</keyword>
<dbReference type="RefSeq" id="WP_257932026.1">
    <property type="nucleotide sequence ID" value="NZ_JAMZED010000034.1"/>
</dbReference>
<dbReference type="EMBL" id="JAMZED010000034">
    <property type="protein sequence ID" value="MCR6505617.1"/>
    <property type="molecule type" value="Genomic_DNA"/>
</dbReference>
<dbReference type="Proteomes" id="UP001143192">
    <property type="component" value="Unassembled WGS sequence"/>
</dbReference>
<comment type="caution">
    <text evidence="1">The sequence shown here is derived from an EMBL/GenBank/DDBJ whole genome shotgun (WGS) entry which is preliminary data.</text>
</comment>
<reference evidence="1" key="1">
    <citation type="journal article" date="2022" name="Arch. Microbiol.">
        <title>Bacteroides muris sp. nov. isolated from the cecum of wild-derived house mice.</title>
        <authorList>
            <person name="Fokt H."/>
            <person name="Unni R."/>
            <person name="Repnik U."/>
            <person name="Schmitz R.A."/>
            <person name="Bramkamp M."/>
            <person name="Baines J.F."/>
            <person name="Unterweger D."/>
        </authorList>
    </citation>
    <scope>NUCLEOTIDE SEQUENCE</scope>
    <source>
        <strain evidence="1">KH365_2</strain>
    </source>
</reference>
<proteinExistence type="predicted"/>
<evidence type="ECO:0000313" key="2">
    <source>
        <dbReference type="Proteomes" id="UP001143192"/>
    </source>
</evidence>
<name>A0A9X2NUM2_9BACE</name>
<gene>
    <name evidence="1" type="ORF">M1B79_13330</name>
</gene>
<evidence type="ECO:0000313" key="1">
    <source>
        <dbReference type="EMBL" id="MCR6505617.1"/>
    </source>
</evidence>